<proteinExistence type="inferred from homology"/>
<dbReference type="SUPFAM" id="SSF117856">
    <property type="entry name" value="AF0104/ALDC/Ptd012-like"/>
    <property type="match status" value="1"/>
</dbReference>
<dbReference type="Pfam" id="PF03306">
    <property type="entry name" value="AAL_decarboxy"/>
    <property type="match status" value="1"/>
</dbReference>
<comment type="catalytic activity">
    <reaction evidence="1 9">
        <text>(2S)-2-acetolactate + H(+) = (R)-acetoin + CO2</text>
        <dbReference type="Rhea" id="RHEA:21580"/>
        <dbReference type="ChEBI" id="CHEBI:15378"/>
        <dbReference type="ChEBI" id="CHEBI:15686"/>
        <dbReference type="ChEBI" id="CHEBI:16526"/>
        <dbReference type="ChEBI" id="CHEBI:58476"/>
        <dbReference type="EC" id="4.1.1.5"/>
    </reaction>
</comment>
<dbReference type="PANTHER" id="PTHR35524:SF1">
    <property type="entry name" value="ALPHA-ACETOLACTATE DECARBOXYLASE"/>
    <property type="match status" value="1"/>
</dbReference>
<dbReference type="Gene3D" id="3.30.1330.80">
    <property type="entry name" value="Hypothetical protein, similar to alpha- acetolactate decarboxylase, domain 2"/>
    <property type="match status" value="2"/>
</dbReference>
<name>A0A1J0AF18_9CYAN</name>
<dbReference type="CDD" id="cd17299">
    <property type="entry name" value="acetolactate_decarboxylase"/>
    <property type="match status" value="1"/>
</dbReference>
<dbReference type="RefSeq" id="WP_071454966.1">
    <property type="nucleotide sequence ID" value="NZ_CP017675.1"/>
</dbReference>
<dbReference type="InterPro" id="IPR005128">
    <property type="entry name" value="Acetolactate_a_deCO2ase"/>
</dbReference>
<dbReference type="AlphaFoldDB" id="A0A1J0AF18"/>
<dbReference type="KEGG" id="glt:GlitD10_2209"/>
<gene>
    <name evidence="10" type="primary">alsD</name>
    <name evidence="10" type="ORF">GlitD10_2209</name>
</gene>
<evidence type="ECO:0000256" key="4">
    <source>
        <dbReference type="ARBA" id="ARBA00013204"/>
    </source>
</evidence>
<organism evidence="10 11">
    <name type="scientific">Gloeomargarita lithophora Alchichica-D10</name>
    <dbReference type="NCBI Taxonomy" id="1188229"/>
    <lineage>
        <taxon>Bacteria</taxon>
        <taxon>Bacillati</taxon>
        <taxon>Cyanobacteriota</taxon>
        <taxon>Cyanophyceae</taxon>
        <taxon>Gloeomargaritales</taxon>
        <taxon>Gloeomargaritaceae</taxon>
        <taxon>Gloeomargarita</taxon>
    </lineage>
</organism>
<comment type="similarity">
    <text evidence="3 9">Belongs to the alpha-acetolactate decarboxylase family.</text>
</comment>
<sequence>MQINISPQLQAIIRKRCQDTGHTPEEIVAIALRGYLEIDEETLFQTSTIGALVEGVYRGDLTIAELKNYGDFGLGTFNDLDGEMVVLDGQVWQLRSDGQAYPVADEVKTPFATVTFWQADWMATLAQPLNYEELQRYLDTLLPSDNIFYAIKISGQFRHVRTRTIERQDQPTRLVEAAARQPVHEFQSVQGDLIGFWTPSYMKTVNVPGYHFHFLSADRQRGGHVLDVCIERVDIGIDDTPRLRVALPETQEFLAANLTRDTQQELHQAEK</sequence>
<evidence type="ECO:0000313" key="10">
    <source>
        <dbReference type="EMBL" id="APB34538.1"/>
    </source>
</evidence>
<comment type="pathway">
    <text evidence="2 9">Polyol metabolism; (R,R)-butane-2,3-diol biosynthesis; (R,R)-butane-2,3-diol from pyruvate: step 2/3.</text>
</comment>
<keyword evidence="8 9" id="KW-0456">Lyase</keyword>
<accession>A0A1J0AF18</accession>
<evidence type="ECO:0000256" key="3">
    <source>
        <dbReference type="ARBA" id="ARBA00007106"/>
    </source>
</evidence>
<keyword evidence="6 9" id="KW-0210">Decarboxylase</keyword>
<evidence type="ECO:0000256" key="7">
    <source>
        <dbReference type="ARBA" id="ARBA00023061"/>
    </source>
</evidence>
<dbReference type="GO" id="GO:0045151">
    <property type="term" value="P:acetoin biosynthetic process"/>
    <property type="evidence" value="ECO:0007669"/>
    <property type="project" value="UniProtKB-UniRule"/>
</dbReference>
<protein>
    <recommendedName>
        <fullName evidence="5 9">Alpha-acetolactate decarboxylase</fullName>
        <ecNumber evidence="4 9">4.1.1.5</ecNumber>
    </recommendedName>
</protein>
<dbReference type="NCBIfam" id="TIGR01252">
    <property type="entry name" value="acetolac_decarb"/>
    <property type="match status" value="1"/>
</dbReference>
<dbReference type="EC" id="4.1.1.5" evidence="4 9"/>
<dbReference type="STRING" id="1188229.GlitD10_2209"/>
<evidence type="ECO:0000256" key="1">
    <source>
        <dbReference type="ARBA" id="ARBA00001784"/>
    </source>
</evidence>
<dbReference type="OrthoDB" id="8612680at2"/>
<keyword evidence="7 9" id="KW-0005">Acetoin biosynthesis</keyword>
<dbReference type="Proteomes" id="UP000180235">
    <property type="component" value="Chromosome"/>
</dbReference>
<dbReference type="PIRSF" id="PIRSF001332">
    <property type="entry name" value="Acetolac_decarb"/>
    <property type="match status" value="1"/>
</dbReference>
<dbReference type="PANTHER" id="PTHR35524">
    <property type="entry name" value="ALPHA-ACETOLACTATE DECARBOXYLASE"/>
    <property type="match status" value="1"/>
</dbReference>
<evidence type="ECO:0000313" key="11">
    <source>
        <dbReference type="Proteomes" id="UP000180235"/>
    </source>
</evidence>
<evidence type="ECO:0000256" key="8">
    <source>
        <dbReference type="ARBA" id="ARBA00023239"/>
    </source>
</evidence>
<keyword evidence="11" id="KW-1185">Reference proteome</keyword>
<dbReference type="EMBL" id="CP017675">
    <property type="protein sequence ID" value="APB34538.1"/>
    <property type="molecule type" value="Genomic_DNA"/>
</dbReference>
<evidence type="ECO:0000256" key="2">
    <source>
        <dbReference type="ARBA" id="ARBA00005170"/>
    </source>
</evidence>
<reference evidence="10 11" key="1">
    <citation type="submission" date="2016-10" db="EMBL/GenBank/DDBJ databases">
        <title>Description of Gloeomargarita lithophora gen. nov., sp. nov., a thylakoid-bearing basal-branching cyanobacterium with intracellular carbonates, and proposal for Gloeomargaritales ord. nov.</title>
        <authorList>
            <person name="Moreira D."/>
            <person name="Tavera R."/>
            <person name="Benzerara K."/>
            <person name="Skouri-Panet F."/>
            <person name="Couradeau E."/>
            <person name="Gerard E."/>
            <person name="Loussert C."/>
            <person name="Novelo E."/>
            <person name="Zivanovic Y."/>
            <person name="Lopez-Garcia P."/>
        </authorList>
    </citation>
    <scope>NUCLEOTIDE SEQUENCE [LARGE SCALE GENOMIC DNA]</scope>
    <source>
        <strain evidence="10 11">D10</strain>
    </source>
</reference>
<evidence type="ECO:0000256" key="9">
    <source>
        <dbReference type="PIRNR" id="PIRNR001332"/>
    </source>
</evidence>
<evidence type="ECO:0000256" key="6">
    <source>
        <dbReference type="ARBA" id="ARBA00022793"/>
    </source>
</evidence>
<dbReference type="GO" id="GO:0047605">
    <property type="term" value="F:acetolactate decarboxylase activity"/>
    <property type="evidence" value="ECO:0007669"/>
    <property type="project" value="UniProtKB-UniRule"/>
</dbReference>
<evidence type="ECO:0000256" key="5">
    <source>
        <dbReference type="ARBA" id="ARBA00020164"/>
    </source>
</evidence>
<dbReference type="UniPathway" id="UPA00626">
    <property type="reaction ID" value="UER00678"/>
</dbReference>